<dbReference type="Pfam" id="PF00291">
    <property type="entry name" value="PALP"/>
    <property type="match status" value="1"/>
</dbReference>
<reference evidence="9" key="1">
    <citation type="journal article" date="2019" name="Int. J. Syst. Evol. Microbiol.">
        <title>The Global Catalogue of Microorganisms (GCM) 10K type strain sequencing project: providing services to taxonomists for standard genome sequencing and annotation.</title>
        <authorList>
            <consortium name="The Broad Institute Genomics Platform"/>
            <consortium name="The Broad Institute Genome Sequencing Center for Infectious Disease"/>
            <person name="Wu L."/>
            <person name="Ma J."/>
        </authorList>
    </citation>
    <scope>NUCLEOTIDE SEQUENCE [LARGE SCALE GENOMIC DNA]</scope>
    <source>
        <strain evidence="9">CGMCC 1.10759</strain>
    </source>
</reference>
<dbReference type="InterPro" id="IPR001926">
    <property type="entry name" value="TrpB-like_PALP"/>
</dbReference>
<proteinExistence type="predicted"/>
<comment type="caution">
    <text evidence="8">The sequence shown here is derived from an EMBL/GenBank/DDBJ whole genome shotgun (WGS) entry which is preliminary data.</text>
</comment>
<feature type="domain" description="Tryptophan synthase beta chain-like PALP" evidence="7">
    <location>
        <begin position="21"/>
        <end position="310"/>
    </location>
</feature>
<dbReference type="InterPro" id="IPR000634">
    <property type="entry name" value="Ser/Thr_deHydtase_PyrdxlP-BS"/>
</dbReference>
<evidence type="ECO:0000313" key="8">
    <source>
        <dbReference type="EMBL" id="MFC4312719.1"/>
    </source>
</evidence>
<evidence type="ECO:0000256" key="3">
    <source>
        <dbReference type="ARBA" id="ARBA00001936"/>
    </source>
</evidence>
<dbReference type="Proteomes" id="UP001595904">
    <property type="component" value="Unassembled WGS sequence"/>
</dbReference>
<evidence type="ECO:0000256" key="2">
    <source>
        <dbReference type="ARBA" id="ARBA00001933"/>
    </source>
</evidence>
<gene>
    <name evidence="8" type="ORF">ACFPN2_26780</name>
</gene>
<comment type="cofactor">
    <cofactor evidence="1">
        <name>Ca(2+)</name>
        <dbReference type="ChEBI" id="CHEBI:29108"/>
    </cofactor>
</comment>
<dbReference type="EMBL" id="JBHSDU010000014">
    <property type="protein sequence ID" value="MFC4312719.1"/>
    <property type="molecule type" value="Genomic_DNA"/>
</dbReference>
<dbReference type="Gene3D" id="3.40.50.1100">
    <property type="match status" value="2"/>
</dbReference>
<keyword evidence="6" id="KW-0663">Pyridoxal phosphate</keyword>
<evidence type="ECO:0000256" key="1">
    <source>
        <dbReference type="ARBA" id="ARBA00001913"/>
    </source>
</evidence>
<keyword evidence="9" id="KW-1185">Reference proteome</keyword>
<sequence>MQSVSADDVKFAARRLVGQVLETPLIQSAALDRRTGGRILVKAECLQVTGSFKFRGALNRLMQLGAEQRRAGVVAFSSGNHAQGIAAAAQRLGIPATVVMPRDAPGIKIENARGYGAEIVFYDRITDVREEIADRLARDRGATVVPSFDDPHIIAGQGTVGLEIVWQARALGMELDACIVPTGGGGLLAGTCLAIKSENPGVDIYSAEPAGFDDTARSLRSGRRETNPPGPATICDALMAPTPGVLTFAITGTQLAGGLTVTDAMVIDAIRFAWRELKLVVEPGGAVALAAVLSNQIDCRGKRVVVVLSGGNADAGSFARWIT</sequence>
<dbReference type="CDD" id="cd01562">
    <property type="entry name" value="Thr-dehyd"/>
    <property type="match status" value="1"/>
</dbReference>
<comment type="cofactor">
    <cofactor evidence="3">
        <name>Mn(2+)</name>
        <dbReference type="ChEBI" id="CHEBI:29035"/>
    </cofactor>
</comment>
<evidence type="ECO:0000313" key="9">
    <source>
        <dbReference type="Proteomes" id="UP001595904"/>
    </source>
</evidence>
<keyword evidence="5" id="KW-0460">Magnesium</keyword>
<dbReference type="PANTHER" id="PTHR43050:SF1">
    <property type="entry name" value="SERINE RACEMASE"/>
    <property type="match status" value="1"/>
</dbReference>
<comment type="cofactor">
    <cofactor evidence="2">
        <name>pyridoxal 5'-phosphate</name>
        <dbReference type="ChEBI" id="CHEBI:597326"/>
    </cofactor>
</comment>
<accession>A0ABV8T204</accession>
<evidence type="ECO:0000256" key="5">
    <source>
        <dbReference type="ARBA" id="ARBA00022842"/>
    </source>
</evidence>
<evidence type="ECO:0000259" key="7">
    <source>
        <dbReference type="Pfam" id="PF00291"/>
    </source>
</evidence>
<dbReference type="PANTHER" id="PTHR43050">
    <property type="entry name" value="SERINE / THREONINE RACEMASE FAMILY MEMBER"/>
    <property type="match status" value="1"/>
</dbReference>
<dbReference type="InterPro" id="IPR036052">
    <property type="entry name" value="TrpB-like_PALP_sf"/>
</dbReference>
<dbReference type="PROSITE" id="PS00165">
    <property type="entry name" value="DEHYDRATASE_SER_THR"/>
    <property type="match status" value="1"/>
</dbReference>
<organism evidence="8 9">
    <name type="scientific">Steroidobacter flavus</name>
    <dbReference type="NCBI Taxonomy" id="1842136"/>
    <lineage>
        <taxon>Bacteria</taxon>
        <taxon>Pseudomonadati</taxon>
        <taxon>Pseudomonadota</taxon>
        <taxon>Gammaproteobacteria</taxon>
        <taxon>Steroidobacterales</taxon>
        <taxon>Steroidobacteraceae</taxon>
        <taxon>Steroidobacter</taxon>
    </lineage>
</organism>
<protein>
    <submittedName>
        <fullName evidence="8">Threonine/serine dehydratase</fullName>
    </submittedName>
</protein>
<comment type="cofactor">
    <cofactor evidence="4">
        <name>Mg(2+)</name>
        <dbReference type="ChEBI" id="CHEBI:18420"/>
    </cofactor>
</comment>
<evidence type="ECO:0000256" key="4">
    <source>
        <dbReference type="ARBA" id="ARBA00001946"/>
    </source>
</evidence>
<name>A0ABV8T204_9GAMM</name>
<dbReference type="SUPFAM" id="SSF53686">
    <property type="entry name" value="Tryptophan synthase beta subunit-like PLP-dependent enzymes"/>
    <property type="match status" value="1"/>
</dbReference>
<evidence type="ECO:0000256" key="6">
    <source>
        <dbReference type="ARBA" id="ARBA00022898"/>
    </source>
</evidence>
<dbReference type="RefSeq" id="WP_380602353.1">
    <property type="nucleotide sequence ID" value="NZ_JBHSDU010000014.1"/>
</dbReference>